<keyword evidence="3" id="KW-0548">Nucleotidyltransferase</keyword>
<dbReference type="GO" id="GO:0008146">
    <property type="term" value="F:sulfotransferase activity"/>
    <property type="evidence" value="ECO:0007669"/>
    <property type="project" value="TreeGrafter"/>
</dbReference>
<evidence type="ECO:0000259" key="2">
    <source>
        <dbReference type="Pfam" id="PF00899"/>
    </source>
</evidence>
<dbReference type="AlphaFoldDB" id="A0A1H0Q0X9"/>
<protein>
    <submittedName>
        <fullName evidence="3">Molybdopterin or thiamine biosynthesis adenylyltransferase</fullName>
    </submittedName>
</protein>
<evidence type="ECO:0000313" key="4">
    <source>
        <dbReference type="Proteomes" id="UP000198860"/>
    </source>
</evidence>
<dbReference type="GO" id="GO:0016779">
    <property type="term" value="F:nucleotidyltransferase activity"/>
    <property type="evidence" value="ECO:0007669"/>
    <property type="project" value="UniProtKB-KW"/>
</dbReference>
<reference evidence="4" key="1">
    <citation type="submission" date="2016-10" db="EMBL/GenBank/DDBJ databases">
        <authorList>
            <person name="Varghese N."/>
            <person name="Submissions S."/>
        </authorList>
    </citation>
    <scope>NUCLEOTIDE SEQUENCE [LARGE SCALE GENOMIC DNA]</scope>
    <source>
        <strain evidence="4">CGMCC 1.3703</strain>
    </source>
</reference>
<dbReference type="Proteomes" id="UP000198860">
    <property type="component" value="Unassembled WGS sequence"/>
</dbReference>
<dbReference type="OrthoDB" id="9804286at2"/>
<dbReference type="Gene3D" id="3.40.50.720">
    <property type="entry name" value="NAD(P)-binding Rossmann-like Domain"/>
    <property type="match status" value="1"/>
</dbReference>
<name>A0A1H0Q0X9_HALAD</name>
<evidence type="ECO:0000313" key="3">
    <source>
        <dbReference type="EMBL" id="SDP10386.1"/>
    </source>
</evidence>
<dbReference type="STRING" id="240303.SAMN05421677_1122"/>
<keyword evidence="3" id="KW-0808">Transferase</keyword>
<gene>
    <name evidence="3" type="ORF">SAMN05421677_1122</name>
</gene>
<dbReference type="CDD" id="cd00757">
    <property type="entry name" value="ThiF_MoeB_HesA_family"/>
    <property type="match status" value="1"/>
</dbReference>
<sequence length="339" mass="37961">MTGERYSRQQLFQPIGEKGQRRLKESHVLIIGAGALGTSSSEQLVRAGIGRITVIDRDYVEFSNLQRQQLFTEKDAENRMPKAVAAKERLEKVNSEVRIHAIVDDVQVEELEKYSQGIDLIIDGTDNFETRMLINDFTQKHQIPWIYGGCVGSHGMSYTIIPGTSPCLSCLMRSIPLGAATCDTVGVISPAVQMVAAHQVTEALKVLVGDVHSIRKGLVTFDLWTNDYTSIKTGRIQRKDCPSCGEEPSYPFLSGNEMTKVAVLCGRDTVQIRPSNKEQRDLEELKNRLPNGEIQENPFLLSYKNSLHRMVFFRDGRVLIHGTKDIKEAKTLYHKIVGG</sequence>
<dbReference type="FunFam" id="3.40.50.720:FF:000080">
    <property type="entry name" value="Thiazole biosynthesis adenylyltransferase ThiF"/>
    <property type="match status" value="1"/>
</dbReference>
<accession>A0A1H0Q0X9</accession>
<dbReference type="InterPro" id="IPR045886">
    <property type="entry name" value="ThiF/MoeB/HesA"/>
</dbReference>
<dbReference type="RefSeq" id="WP_089652839.1">
    <property type="nucleotide sequence ID" value="NZ_FNIZ01000012.1"/>
</dbReference>
<dbReference type="NCBIfam" id="NF009123">
    <property type="entry name" value="PRK12475.1"/>
    <property type="match status" value="1"/>
</dbReference>
<comment type="similarity">
    <text evidence="1">Belongs to the HesA/MoeB/ThiF family.</text>
</comment>
<organism evidence="3 4">
    <name type="scientific">Halobacillus aidingensis</name>
    <dbReference type="NCBI Taxonomy" id="240303"/>
    <lineage>
        <taxon>Bacteria</taxon>
        <taxon>Bacillati</taxon>
        <taxon>Bacillota</taxon>
        <taxon>Bacilli</taxon>
        <taxon>Bacillales</taxon>
        <taxon>Bacillaceae</taxon>
        <taxon>Halobacillus</taxon>
    </lineage>
</organism>
<dbReference type="PANTHER" id="PTHR10953:SF102">
    <property type="entry name" value="ADENYLYLTRANSFERASE AND SULFURTRANSFERASE MOCS3"/>
    <property type="match status" value="1"/>
</dbReference>
<dbReference type="PANTHER" id="PTHR10953">
    <property type="entry name" value="UBIQUITIN-ACTIVATING ENZYME E1"/>
    <property type="match status" value="1"/>
</dbReference>
<dbReference type="Pfam" id="PF00899">
    <property type="entry name" value="ThiF"/>
    <property type="match status" value="1"/>
</dbReference>
<evidence type="ECO:0000256" key="1">
    <source>
        <dbReference type="ARBA" id="ARBA00009919"/>
    </source>
</evidence>
<keyword evidence="4" id="KW-1185">Reference proteome</keyword>
<dbReference type="GO" id="GO:0008641">
    <property type="term" value="F:ubiquitin-like modifier activating enzyme activity"/>
    <property type="evidence" value="ECO:0007669"/>
    <property type="project" value="InterPro"/>
</dbReference>
<dbReference type="GO" id="GO:0004792">
    <property type="term" value="F:thiosulfate-cyanide sulfurtransferase activity"/>
    <property type="evidence" value="ECO:0007669"/>
    <property type="project" value="TreeGrafter"/>
</dbReference>
<feature type="domain" description="THIF-type NAD/FAD binding fold" evidence="2">
    <location>
        <begin position="6"/>
        <end position="242"/>
    </location>
</feature>
<dbReference type="SUPFAM" id="SSF69572">
    <property type="entry name" value="Activating enzymes of the ubiquitin-like proteins"/>
    <property type="match status" value="1"/>
</dbReference>
<proteinExistence type="inferred from homology"/>
<dbReference type="InterPro" id="IPR035985">
    <property type="entry name" value="Ubiquitin-activating_enz"/>
</dbReference>
<dbReference type="EMBL" id="FNIZ01000012">
    <property type="protein sequence ID" value="SDP10386.1"/>
    <property type="molecule type" value="Genomic_DNA"/>
</dbReference>
<dbReference type="InterPro" id="IPR000594">
    <property type="entry name" value="ThiF_NAD_FAD-bd"/>
</dbReference>
<dbReference type="GO" id="GO:0005829">
    <property type="term" value="C:cytosol"/>
    <property type="evidence" value="ECO:0007669"/>
    <property type="project" value="TreeGrafter"/>
</dbReference>